<dbReference type="Pfam" id="PF05368">
    <property type="entry name" value="NmrA"/>
    <property type="match status" value="1"/>
</dbReference>
<dbReference type="InterPro" id="IPR008030">
    <property type="entry name" value="NmrA-like"/>
</dbReference>
<evidence type="ECO:0000256" key="2">
    <source>
        <dbReference type="ARBA" id="ARBA00023002"/>
    </source>
</evidence>
<dbReference type="SUPFAM" id="SSF51735">
    <property type="entry name" value="NAD(P)-binding Rossmann-fold domains"/>
    <property type="match status" value="1"/>
</dbReference>
<keyword evidence="2" id="KW-0560">Oxidoreductase</keyword>
<keyword evidence="1" id="KW-0521">NADP</keyword>
<dbReference type="Gene3D" id="3.40.50.720">
    <property type="entry name" value="NAD(P)-binding Rossmann-like Domain"/>
    <property type="match status" value="1"/>
</dbReference>
<dbReference type="Proteomes" id="UP000765509">
    <property type="component" value="Unassembled WGS sequence"/>
</dbReference>
<dbReference type="PANTHER" id="PTHR47706">
    <property type="entry name" value="NMRA-LIKE FAMILY PROTEIN"/>
    <property type="match status" value="1"/>
</dbReference>
<organism evidence="4 5">
    <name type="scientific">Austropuccinia psidii MF-1</name>
    <dbReference type="NCBI Taxonomy" id="1389203"/>
    <lineage>
        <taxon>Eukaryota</taxon>
        <taxon>Fungi</taxon>
        <taxon>Dikarya</taxon>
        <taxon>Basidiomycota</taxon>
        <taxon>Pucciniomycotina</taxon>
        <taxon>Pucciniomycetes</taxon>
        <taxon>Pucciniales</taxon>
        <taxon>Sphaerophragmiaceae</taxon>
        <taxon>Austropuccinia</taxon>
    </lineage>
</organism>
<evidence type="ECO:0000256" key="1">
    <source>
        <dbReference type="ARBA" id="ARBA00022857"/>
    </source>
</evidence>
<keyword evidence="5" id="KW-1185">Reference proteome</keyword>
<dbReference type="InterPro" id="IPR036291">
    <property type="entry name" value="NAD(P)-bd_dom_sf"/>
</dbReference>
<dbReference type="GO" id="GO:0016491">
    <property type="term" value="F:oxidoreductase activity"/>
    <property type="evidence" value="ECO:0007669"/>
    <property type="project" value="UniProtKB-KW"/>
</dbReference>
<dbReference type="InterPro" id="IPR051609">
    <property type="entry name" value="NmrA/Isoflavone_reductase-like"/>
</dbReference>
<dbReference type="AlphaFoldDB" id="A0A9Q3BYA4"/>
<comment type="caution">
    <text evidence="4">The sequence shown here is derived from an EMBL/GenBank/DDBJ whole genome shotgun (WGS) entry which is preliminary data.</text>
</comment>
<dbReference type="OrthoDB" id="5283654at2759"/>
<name>A0A9Q3BYA4_9BASI</name>
<evidence type="ECO:0000313" key="4">
    <source>
        <dbReference type="EMBL" id="MBW0472971.1"/>
    </source>
</evidence>
<reference evidence="4" key="1">
    <citation type="submission" date="2021-03" db="EMBL/GenBank/DDBJ databases">
        <title>Draft genome sequence of rust myrtle Austropuccinia psidii MF-1, a brazilian biotype.</title>
        <authorList>
            <person name="Quecine M.C."/>
            <person name="Pachon D.M.R."/>
            <person name="Bonatelli M.L."/>
            <person name="Correr F.H."/>
            <person name="Franceschini L.M."/>
            <person name="Leite T.F."/>
            <person name="Margarido G.R.A."/>
            <person name="Almeida C.A."/>
            <person name="Ferrarezi J.A."/>
            <person name="Labate C.A."/>
        </authorList>
    </citation>
    <scope>NUCLEOTIDE SEQUENCE</scope>
    <source>
        <strain evidence="4">MF-1</strain>
    </source>
</reference>
<sequence length="325" mass="35334">MAVAIAGGTGNLGRYISGSLLVEPFNKNFSQIKILTRNPSSDLAKQFSAAGASVIKVEGPSDWENALKDVVLLIDALGYGPGTSQVKNELLESALKAPNLKYYIPADFGLDQRQCKVKHPLFLDKMEREERAKASGKLKVVSIHPGLFLEMGFLTVSYSPEGGKYEVAGDGNTPMSLTAIADVGLSAASIASHLIQGKGDQIPEHIRIGGISTTPLAAVEFFNRVAPDQNSLIKIEKHPLAEFKAQYIKEKDTGFKGFLDLLLILGAEGAFDHSKINDNTLVNPNLWRFTTFEEYAHDVNGRPASDIEPKNLESILYHIKAKLAK</sequence>
<evidence type="ECO:0000259" key="3">
    <source>
        <dbReference type="Pfam" id="PF05368"/>
    </source>
</evidence>
<gene>
    <name evidence="4" type="ORF">O181_012686</name>
</gene>
<protein>
    <recommendedName>
        <fullName evidence="3">NmrA-like domain-containing protein</fullName>
    </recommendedName>
</protein>
<dbReference type="EMBL" id="AVOT02003261">
    <property type="protein sequence ID" value="MBW0472971.1"/>
    <property type="molecule type" value="Genomic_DNA"/>
</dbReference>
<evidence type="ECO:0000313" key="5">
    <source>
        <dbReference type="Proteomes" id="UP000765509"/>
    </source>
</evidence>
<feature type="domain" description="NmrA-like" evidence="3">
    <location>
        <begin position="3"/>
        <end position="202"/>
    </location>
</feature>
<accession>A0A9Q3BYA4</accession>
<proteinExistence type="predicted"/>
<dbReference type="PANTHER" id="PTHR47706:SF9">
    <property type="entry name" value="NMRA-LIKE DOMAIN-CONTAINING PROTEIN-RELATED"/>
    <property type="match status" value="1"/>
</dbReference>